<evidence type="ECO:0000313" key="6">
    <source>
        <dbReference type="Proteomes" id="UP000243498"/>
    </source>
</evidence>
<dbReference type="Proteomes" id="UP000317257">
    <property type="component" value="Unassembled WGS sequence"/>
</dbReference>
<dbReference type="GO" id="GO:0016491">
    <property type="term" value="F:oxidoreductase activity"/>
    <property type="evidence" value="ECO:0007669"/>
    <property type="project" value="UniProtKB-KW"/>
</dbReference>
<accession>A0A5C6GEP3</accession>
<keyword evidence="3" id="KW-0560">Oxidoreductase</keyword>
<reference evidence="4 6" key="1">
    <citation type="journal article" date="2016" name="Genome Biol. Evol.">
        <title>Divergent and convergent evolution of fungal pathogenicity.</title>
        <authorList>
            <person name="Shang Y."/>
            <person name="Xiao G."/>
            <person name="Zheng P."/>
            <person name="Cen K."/>
            <person name="Zhan S."/>
            <person name="Wang C."/>
        </authorList>
    </citation>
    <scope>NUCLEOTIDE SEQUENCE [LARGE SCALE GENOMIC DNA]</scope>
    <source>
        <strain evidence="4 6">RCEF 4871</strain>
    </source>
</reference>
<reference evidence="5" key="3">
    <citation type="journal article" date="2019" name="Microbiol. Resour. Announc.">
        <title>Genome Sequence of Metarhizium rileyi, a Microbial Control Agent for Lepidoptera.</title>
        <authorList>
            <person name="Binneck E."/>
            <person name="Lastra C.C.L."/>
            <person name="Sosa-Gomez D.R."/>
        </authorList>
    </citation>
    <scope>NUCLEOTIDE SEQUENCE</scope>
    <source>
        <strain evidence="5">Cep018-CH2</strain>
    </source>
</reference>
<dbReference type="Proteomes" id="UP000243498">
    <property type="component" value="Unassembled WGS sequence"/>
</dbReference>
<accession>A0A167I130</accession>
<reference evidence="7" key="2">
    <citation type="submission" date="2018-12" db="EMBL/GenBank/DDBJ databases">
        <title>The complete genome of Metarhizium rileyi, a key fungal pathogen of Lepidoptera.</title>
        <authorList>
            <person name="Binneck E."/>
            <person name="Lastra C.C.L."/>
            <person name="Sosa-Gomez D.R."/>
        </authorList>
    </citation>
    <scope>NUCLEOTIDE SEQUENCE [LARGE SCALE GENOMIC DNA]</scope>
    <source>
        <strain evidence="7">Cep018-CH2</strain>
    </source>
</reference>
<evidence type="ECO:0000313" key="4">
    <source>
        <dbReference type="EMBL" id="OAA48554.1"/>
    </source>
</evidence>
<evidence type="ECO:0000313" key="7">
    <source>
        <dbReference type="Proteomes" id="UP000317257"/>
    </source>
</evidence>
<dbReference type="EMBL" id="SBHS01000011">
    <property type="protein sequence ID" value="TWU74373.1"/>
    <property type="molecule type" value="Genomic_DNA"/>
</dbReference>
<dbReference type="OrthoDB" id="191139at2759"/>
<evidence type="ECO:0000313" key="5">
    <source>
        <dbReference type="EMBL" id="TWU74373.1"/>
    </source>
</evidence>
<dbReference type="InterPro" id="IPR002347">
    <property type="entry name" value="SDR_fam"/>
</dbReference>
<organism evidence="4 6">
    <name type="scientific">Metarhizium rileyi (strain RCEF 4871)</name>
    <name type="common">Nomuraea rileyi</name>
    <dbReference type="NCBI Taxonomy" id="1649241"/>
    <lineage>
        <taxon>Eukaryota</taxon>
        <taxon>Fungi</taxon>
        <taxon>Dikarya</taxon>
        <taxon>Ascomycota</taxon>
        <taxon>Pezizomycotina</taxon>
        <taxon>Sordariomycetes</taxon>
        <taxon>Hypocreomycetidae</taxon>
        <taxon>Hypocreales</taxon>
        <taxon>Clavicipitaceae</taxon>
        <taxon>Metarhizium</taxon>
    </lineage>
</organism>
<evidence type="ECO:0000256" key="1">
    <source>
        <dbReference type="ARBA" id="ARBA00006484"/>
    </source>
</evidence>
<evidence type="ECO:0000256" key="3">
    <source>
        <dbReference type="ARBA" id="ARBA00023002"/>
    </source>
</evidence>
<comment type="caution">
    <text evidence="4">The sequence shown here is derived from an EMBL/GenBank/DDBJ whole genome shotgun (WGS) entry which is preliminary data.</text>
</comment>
<dbReference type="AlphaFoldDB" id="A0A167I130"/>
<keyword evidence="2" id="KW-0521">NADP</keyword>
<dbReference type="PANTHER" id="PTHR24320:SF236">
    <property type="entry name" value="SHORT-CHAIN DEHYDROGENASE-RELATED"/>
    <property type="match status" value="1"/>
</dbReference>
<dbReference type="OMA" id="GTSKAFW"/>
<dbReference type="PANTHER" id="PTHR24320">
    <property type="entry name" value="RETINOL DEHYDROGENASE"/>
    <property type="match status" value="1"/>
</dbReference>
<sequence length="324" mass="35493">MFQHITDQISQIYPPKPSFTETDLPDLKNKVYVVTGANTGVGKELSKMLYSKNARVYMAARSQEKALSAMADIRASSAQSTGDLIFLPLDLADLTTIAASARQFLSNEPKLHVLFNNAGVMNPPAGSVTKQGYELQLGVNNIGTFLFTKLLSDRLVETARTEEPGAVRVVWVASSAAEAPQVPSGGVVIKDMDERVNKGSFTSYALSKAGNYLHAVEMAKRFRDRRVLSIALNPGNLDSELWRTQTAFASRLLRTFVLHPPKNGAYTELFAGLSPSVTMDQSGGWVGPWGRLLTIRGDLKKAAENDTSRAFWDWTEEQVGKYAS</sequence>
<dbReference type="SUPFAM" id="SSF51735">
    <property type="entry name" value="NAD(P)-binding Rossmann-fold domains"/>
    <property type="match status" value="1"/>
</dbReference>
<comment type="similarity">
    <text evidence="1">Belongs to the short-chain dehydrogenases/reductases (SDR) family.</text>
</comment>
<dbReference type="STRING" id="1081105.A0A167I130"/>
<dbReference type="Gene3D" id="3.40.50.720">
    <property type="entry name" value="NAD(P)-binding Rossmann-like Domain"/>
    <property type="match status" value="1"/>
</dbReference>
<keyword evidence="6" id="KW-1185">Reference proteome</keyword>
<dbReference type="Pfam" id="PF00106">
    <property type="entry name" value="adh_short"/>
    <property type="match status" value="1"/>
</dbReference>
<name>A0A167I130_METRR</name>
<gene>
    <name evidence="5" type="ORF">ED733_000754</name>
    <name evidence="4" type="ORF">NOR_01804</name>
</gene>
<dbReference type="EMBL" id="AZHC01000004">
    <property type="protein sequence ID" value="OAA48554.1"/>
    <property type="molecule type" value="Genomic_DNA"/>
</dbReference>
<dbReference type="PRINTS" id="PR00081">
    <property type="entry name" value="GDHRDH"/>
</dbReference>
<evidence type="ECO:0000256" key="2">
    <source>
        <dbReference type="ARBA" id="ARBA00022857"/>
    </source>
</evidence>
<dbReference type="InterPro" id="IPR036291">
    <property type="entry name" value="NAD(P)-bd_dom_sf"/>
</dbReference>
<proteinExistence type="inferred from homology"/>
<protein>
    <submittedName>
        <fullName evidence="4">Short-chain dehydrogenase</fullName>
    </submittedName>
</protein>